<keyword evidence="2" id="KW-0496">Mitochondrion</keyword>
<dbReference type="SMART" id="SM01155">
    <property type="entry name" value="DUF1713"/>
    <property type="match status" value="1"/>
</dbReference>
<protein>
    <recommendedName>
        <fullName evidence="4">Small ribosomal subunit protein mS38</fullName>
    </recommendedName>
</protein>
<comment type="similarity">
    <text evidence="3">Belongs to the mitochondrion-specific ribosomal protein mS38 family.</text>
</comment>
<accession>A0AAD5P8N0</accession>
<evidence type="ECO:0000256" key="1">
    <source>
        <dbReference type="ARBA" id="ARBA00004173"/>
    </source>
</evidence>
<dbReference type="PANTHER" id="PTHR32035">
    <property type="entry name" value="AURORA KINASE A-INTERACTING PROTEIN"/>
    <property type="match status" value="1"/>
</dbReference>
<comment type="subcellular location">
    <subcellularLocation>
        <location evidence="1">Mitochondrion</location>
    </subcellularLocation>
</comment>
<sequence>MLARGLFLQRTVQTSVANTVFNRLRVSTAQCLKRNASTVTTGSDNAIPSGLPFMFSKQVPEAPVSQIVTEYLSQMRPFSAPPAPMQQRITTPTTTESLNEGTMYMTSILRKRRLKMNKHKHKKLRKRTRALRKRLGK</sequence>
<dbReference type="EMBL" id="JAIXMP010000043">
    <property type="protein sequence ID" value="KAI9247142.1"/>
    <property type="molecule type" value="Genomic_DNA"/>
</dbReference>
<dbReference type="PANTHER" id="PTHR32035:SF3">
    <property type="entry name" value="SMALL RIBOSOMAL SUBUNIT PROTEIN MS38"/>
    <property type="match status" value="1"/>
</dbReference>
<organism evidence="7 8">
    <name type="scientific">Phascolomyces articulosus</name>
    <dbReference type="NCBI Taxonomy" id="60185"/>
    <lineage>
        <taxon>Eukaryota</taxon>
        <taxon>Fungi</taxon>
        <taxon>Fungi incertae sedis</taxon>
        <taxon>Mucoromycota</taxon>
        <taxon>Mucoromycotina</taxon>
        <taxon>Mucoromycetes</taxon>
        <taxon>Mucorales</taxon>
        <taxon>Lichtheimiaceae</taxon>
        <taxon>Phascolomyces</taxon>
    </lineage>
</organism>
<evidence type="ECO:0000256" key="4">
    <source>
        <dbReference type="ARBA" id="ARBA00035682"/>
    </source>
</evidence>
<feature type="domain" description="Ribosomal protein mS38 C-terminal" evidence="6">
    <location>
        <begin position="104"/>
        <end position="137"/>
    </location>
</feature>
<evidence type="ECO:0000256" key="5">
    <source>
        <dbReference type="SAM" id="MobiDB-lite"/>
    </source>
</evidence>
<dbReference type="Proteomes" id="UP001209540">
    <property type="component" value="Unassembled WGS sequence"/>
</dbReference>
<dbReference type="InterPro" id="IPR013177">
    <property type="entry name" value="Ribosomal_mS38_C"/>
</dbReference>
<evidence type="ECO:0000259" key="6">
    <source>
        <dbReference type="SMART" id="SM01155"/>
    </source>
</evidence>
<dbReference type="GO" id="GO:0005739">
    <property type="term" value="C:mitochondrion"/>
    <property type="evidence" value="ECO:0007669"/>
    <property type="project" value="UniProtKB-SubCell"/>
</dbReference>
<reference evidence="7" key="1">
    <citation type="journal article" date="2022" name="IScience">
        <title>Evolution of zygomycete secretomes and the origins of terrestrial fungal ecologies.</title>
        <authorList>
            <person name="Chang Y."/>
            <person name="Wang Y."/>
            <person name="Mondo S."/>
            <person name="Ahrendt S."/>
            <person name="Andreopoulos W."/>
            <person name="Barry K."/>
            <person name="Beard J."/>
            <person name="Benny G.L."/>
            <person name="Blankenship S."/>
            <person name="Bonito G."/>
            <person name="Cuomo C."/>
            <person name="Desiro A."/>
            <person name="Gervers K.A."/>
            <person name="Hundley H."/>
            <person name="Kuo A."/>
            <person name="LaButti K."/>
            <person name="Lang B.F."/>
            <person name="Lipzen A."/>
            <person name="O'Donnell K."/>
            <person name="Pangilinan J."/>
            <person name="Reynolds N."/>
            <person name="Sandor L."/>
            <person name="Smith M.E."/>
            <person name="Tsang A."/>
            <person name="Grigoriev I.V."/>
            <person name="Stajich J.E."/>
            <person name="Spatafora J.W."/>
        </authorList>
    </citation>
    <scope>NUCLEOTIDE SEQUENCE</scope>
    <source>
        <strain evidence="7">RSA 2281</strain>
    </source>
</reference>
<name>A0AAD5P8N0_9FUNG</name>
<gene>
    <name evidence="7" type="ORF">BDA99DRAFT_609352</name>
</gene>
<dbReference type="Pfam" id="PF08213">
    <property type="entry name" value="COX24_C"/>
    <property type="match status" value="1"/>
</dbReference>
<comment type="caution">
    <text evidence="7">The sequence shown here is derived from an EMBL/GenBank/DDBJ whole genome shotgun (WGS) entry which is preliminary data.</text>
</comment>
<feature type="region of interest" description="Disordered" evidence="5">
    <location>
        <begin position="117"/>
        <end position="137"/>
    </location>
</feature>
<evidence type="ECO:0000313" key="8">
    <source>
        <dbReference type="Proteomes" id="UP001209540"/>
    </source>
</evidence>
<dbReference type="AlphaFoldDB" id="A0AAD5P8N0"/>
<evidence type="ECO:0000313" key="7">
    <source>
        <dbReference type="EMBL" id="KAI9247142.1"/>
    </source>
</evidence>
<keyword evidence="8" id="KW-1185">Reference proteome</keyword>
<evidence type="ECO:0000256" key="2">
    <source>
        <dbReference type="ARBA" id="ARBA00023128"/>
    </source>
</evidence>
<proteinExistence type="inferred from homology"/>
<evidence type="ECO:0000256" key="3">
    <source>
        <dbReference type="ARBA" id="ARBA00035647"/>
    </source>
</evidence>
<reference evidence="7" key="2">
    <citation type="submission" date="2023-02" db="EMBL/GenBank/DDBJ databases">
        <authorList>
            <consortium name="DOE Joint Genome Institute"/>
            <person name="Mondo S.J."/>
            <person name="Chang Y."/>
            <person name="Wang Y."/>
            <person name="Ahrendt S."/>
            <person name="Andreopoulos W."/>
            <person name="Barry K."/>
            <person name="Beard J."/>
            <person name="Benny G.L."/>
            <person name="Blankenship S."/>
            <person name="Bonito G."/>
            <person name="Cuomo C."/>
            <person name="Desiro A."/>
            <person name="Gervers K.A."/>
            <person name="Hundley H."/>
            <person name="Kuo A."/>
            <person name="LaButti K."/>
            <person name="Lang B.F."/>
            <person name="Lipzen A."/>
            <person name="O'Donnell K."/>
            <person name="Pangilinan J."/>
            <person name="Reynolds N."/>
            <person name="Sandor L."/>
            <person name="Smith M.W."/>
            <person name="Tsang A."/>
            <person name="Grigoriev I.V."/>
            <person name="Stajich J.E."/>
            <person name="Spatafora J.W."/>
        </authorList>
    </citation>
    <scope>NUCLEOTIDE SEQUENCE</scope>
    <source>
        <strain evidence="7">RSA 2281</strain>
    </source>
</reference>